<dbReference type="RefSeq" id="WP_189645430.1">
    <property type="nucleotide sequence ID" value="NZ_BMRC01000001.1"/>
</dbReference>
<evidence type="ECO:0000256" key="1">
    <source>
        <dbReference type="SAM" id="MobiDB-lite"/>
    </source>
</evidence>
<gene>
    <name evidence="2" type="ORF">ACFFV7_00940</name>
</gene>
<reference evidence="2 3" key="1">
    <citation type="submission" date="2024-09" db="EMBL/GenBank/DDBJ databases">
        <authorList>
            <person name="Sun Q."/>
            <person name="Mori K."/>
        </authorList>
    </citation>
    <scope>NUCLEOTIDE SEQUENCE [LARGE SCALE GENOMIC DNA]</scope>
    <source>
        <strain evidence="2 3">CCM 3426</strain>
    </source>
</reference>
<name>A0ABV5I5C9_9ACTN</name>
<proteinExistence type="predicted"/>
<feature type="compositionally biased region" description="Polar residues" evidence="1">
    <location>
        <begin position="1"/>
        <end position="10"/>
    </location>
</feature>
<feature type="compositionally biased region" description="Polar residues" evidence="1">
    <location>
        <begin position="56"/>
        <end position="67"/>
    </location>
</feature>
<evidence type="ECO:0000313" key="3">
    <source>
        <dbReference type="Proteomes" id="UP001589647"/>
    </source>
</evidence>
<evidence type="ECO:0000313" key="2">
    <source>
        <dbReference type="EMBL" id="MFB9199740.1"/>
    </source>
</evidence>
<protein>
    <submittedName>
        <fullName evidence="2">Uncharacterized protein</fullName>
    </submittedName>
</protein>
<feature type="compositionally biased region" description="Low complexity" evidence="1">
    <location>
        <begin position="25"/>
        <end position="36"/>
    </location>
</feature>
<comment type="caution">
    <text evidence="2">The sequence shown here is derived from an EMBL/GenBank/DDBJ whole genome shotgun (WGS) entry which is preliminary data.</text>
</comment>
<feature type="region of interest" description="Disordered" evidence="1">
    <location>
        <begin position="1"/>
        <end position="67"/>
    </location>
</feature>
<dbReference type="Proteomes" id="UP001589647">
    <property type="component" value="Unassembled WGS sequence"/>
</dbReference>
<sequence length="67" mass="7021">MNSRTIPGRSSRSRAPLGTGRRVIAPQTTAATPTGTLNQNTHRQPAVPARNPPNDGPTSPATEMTAM</sequence>
<keyword evidence="3" id="KW-1185">Reference proteome</keyword>
<organism evidence="2 3">
    <name type="scientific">Nonomuraea spiralis</name>
    <dbReference type="NCBI Taxonomy" id="46182"/>
    <lineage>
        <taxon>Bacteria</taxon>
        <taxon>Bacillati</taxon>
        <taxon>Actinomycetota</taxon>
        <taxon>Actinomycetes</taxon>
        <taxon>Streptosporangiales</taxon>
        <taxon>Streptosporangiaceae</taxon>
        <taxon>Nonomuraea</taxon>
    </lineage>
</organism>
<dbReference type="EMBL" id="JBHMEI010000001">
    <property type="protein sequence ID" value="MFB9199740.1"/>
    <property type="molecule type" value="Genomic_DNA"/>
</dbReference>
<accession>A0ABV5I5C9</accession>